<dbReference type="AlphaFoldDB" id="A0A1Q2MEG4"/>
<dbReference type="SUPFAM" id="SSF55347">
    <property type="entry name" value="Glyceraldehyde-3-phosphate dehydrogenase-like, C-terminal domain"/>
    <property type="match status" value="1"/>
</dbReference>
<dbReference type="InterPro" id="IPR055170">
    <property type="entry name" value="GFO_IDH_MocA-like_dom"/>
</dbReference>
<name>A0A1Q2MEG4_9BACT</name>
<protein>
    <submittedName>
        <fullName evidence="4">Inositol 2-dehydrogenase</fullName>
        <ecNumber evidence="4">1.1.1.18</ecNumber>
    </submittedName>
</protein>
<evidence type="ECO:0000259" key="3">
    <source>
        <dbReference type="Pfam" id="PF22725"/>
    </source>
</evidence>
<proteinExistence type="predicted"/>
<dbReference type="PANTHER" id="PTHR43818:SF11">
    <property type="entry name" value="BCDNA.GH03377"/>
    <property type="match status" value="1"/>
</dbReference>
<dbReference type="InterPro" id="IPR036291">
    <property type="entry name" value="NAD(P)-bd_dom_sf"/>
</dbReference>
<dbReference type="Proteomes" id="UP000188181">
    <property type="component" value="Chromosome"/>
</dbReference>
<feature type="domain" description="GFO/IDH/MocA-like oxidoreductase" evidence="3">
    <location>
        <begin position="127"/>
        <end position="265"/>
    </location>
</feature>
<dbReference type="InterPro" id="IPR050463">
    <property type="entry name" value="Gfo/Idh/MocA_oxidrdct_glycsds"/>
</dbReference>
<dbReference type="PANTHER" id="PTHR43818">
    <property type="entry name" value="BCDNA.GH03377"/>
    <property type="match status" value="1"/>
</dbReference>
<evidence type="ECO:0000256" key="1">
    <source>
        <dbReference type="ARBA" id="ARBA00023002"/>
    </source>
</evidence>
<dbReference type="OrthoDB" id="9815825at2"/>
<reference evidence="5" key="1">
    <citation type="submission" date="2017-02" db="EMBL/GenBank/DDBJ databases">
        <title>Comparative genomics and description of representatives of a novel lineage of planctomycetes thriving in anoxic sediments.</title>
        <authorList>
            <person name="Spring S."/>
            <person name="Bunk B."/>
            <person name="Sproer C."/>
        </authorList>
    </citation>
    <scope>NUCLEOTIDE SEQUENCE [LARGE SCALE GENOMIC DNA]</scope>
    <source>
        <strain evidence="5">SM-Chi-D1</strain>
    </source>
</reference>
<dbReference type="Gene3D" id="3.40.50.720">
    <property type="entry name" value="NAD(P)-binding Rossmann-like Domain"/>
    <property type="match status" value="1"/>
</dbReference>
<dbReference type="Pfam" id="PF22725">
    <property type="entry name" value="GFO_IDH_MocA_C3"/>
    <property type="match status" value="1"/>
</dbReference>
<dbReference type="Pfam" id="PF01408">
    <property type="entry name" value="GFO_IDH_MocA"/>
    <property type="match status" value="1"/>
</dbReference>
<dbReference type="GO" id="GO:0050112">
    <property type="term" value="F:inositol 2-dehydrogenase (NAD+) activity"/>
    <property type="evidence" value="ECO:0007669"/>
    <property type="project" value="UniProtKB-EC"/>
</dbReference>
<organism evidence="4 5">
    <name type="scientific">Limihaloglobus sulfuriphilus</name>
    <dbReference type="NCBI Taxonomy" id="1851148"/>
    <lineage>
        <taxon>Bacteria</taxon>
        <taxon>Pseudomonadati</taxon>
        <taxon>Planctomycetota</taxon>
        <taxon>Phycisphaerae</taxon>
        <taxon>Sedimentisphaerales</taxon>
        <taxon>Sedimentisphaeraceae</taxon>
        <taxon>Limihaloglobus</taxon>
    </lineage>
</organism>
<evidence type="ECO:0000259" key="2">
    <source>
        <dbReference type="Pfam" id="PF01408"/>
    </source>
</evidence>
<dbReference type="EC" id="1.1.1.18" evidence="4"/>
<keyword evidence="5" id="KW-1185">Reference proteome</keyword>
<evidence type="ECO:0000313" key="5">
    <source>
        <dbReference type="Proteomes" id="UP000188181"/>
    </source>
</evidence>
<dbReference type="Gene3D" id="3.30.360.10">
    <property type="entry name" value="Dihydrodipicolinate Reductase, domain 2"/>
    <property type="match status" value="1"/>
</dbReference>
<dbReference type="STRING" id="1851148.SMSP2_01403"/>
<dbReference type="KEGG" id="pbas:SMSP2_01403"/>
<dbReference type="GO" id="GO:0000166">
    <property type="term" value="F:nucleotide binding"/>
    <property type="evidence" value="ECO:0007669"/>
    <property type="project" value="InterPro"/>
</dbReference>
<accession>A0A1Q2MEG4</accession>
<dbReference type="SUPFAM" id="SSF51735">
    <property type="entry name" value="NAD(P)-binding Rossmann-fold domains"/>
    <property type="match status" value="1"/>
</dbReference>
<dbReference type="RefSeq" id="WP_146683256.1">
    <property type="nucleotide sequence ID" value="NZ_CP019646.1"/>
</dbReference>
<dbReference type="EMBL" id="CP019646">
    <property type="protein sequence ID" value="AQQ71039.1"/>
    <property type="molecule type" value="Genomic_DNA"/>
</dbReference>
<keyword evidence="1 4" id="KW-0560">Oxidoreductase</keyword>
<sequence>MKVAIAGLGSMGIKTILHLRKSPHVTRIAGYDIDRDKLDAARTEHGIDVCENYEDILDDDDVKLVYVKASNDAHKELTVKALEAGKAVMCEKPMALSLEDAEEMVLTAERLGGFLQIGFELRYSKMFVKIKEWIDQGLLGDVVCTHCQYICSEFHGKKSWRNYESNGGSMFGEKLSHYVDLPRWWIGDKVEKVISMCAPNVIPYYEVKDNYQTTYSFSNGAVSHLSFMMAVAPTMDRDPLQNLISVHMGDGHENRYIIEGTKGAASTSIFDRQIRRWEFGDSDFCMTSELVEEITWDSKYDDKYVHNLEDQDIDIAQRVALGKPPMTDARDSFETMKLVFAAEESANTSDIVRLDDLVPVQSKF</sequence>
<dbReference type="InterPro" id="IPR000683">
    <property type="entry name" value="Gfo/Idh/MocA-like_OxRdtase_N"/>
</dbReference>
<evidence type="ECO:0000313" key="4">
    <source>
        <dbReference type="EMBL" id="AQQ71039.1"/>
    </source>
</evidence>
<gene>
    <name evidence="4" type="primary">iolG_3</name>
    <name evidence="4" type="ORF">SMSP2_01403</name>
</gene>
<feature type="domain" description="Gfo/Idh/MocA-like oxidoreductase N-terminal" evidence="2">
    <location>
        <begin position="1"/>
        <end position="119"/>
    </location>
</feature>